<dbReference type="PANTHER" id="PTHR14586:SF1">
    <property type="entry name" value="THIAMINE-TRIPHOSPHATASE"/>
    <property type="match status" value="1"/>
</dbReference>
<dbReference type="InterPro" id="IPR023577">
    <property type="entry name" value="CYTH_domain"/>
</dbReference>
<dbReference type="STRING" id="947166.A0A1D1VAL8"/>
<dbReference type="GO" id="GO:0050333">
    <property type="term" value="F:thiamine triphosphate phosphatase activity"/>
    <property type="evidence" value="ECO:0007669"/>
    <property type="project" value="InterPro"/>
</dbReference>
<comment type="caution">
    <text evidence="2">The sequence shown here is derived from an EMBL/GenBank/DDBJ whole genome shotgun (WGS) entry which is preliminary data.</text>
</comment>
<dbReference type="Gene3D" id="2.40.320.10">
    <property type="entry name" value="Hypothetical Protein Pfu-838710-001"/>
    <property type="match status" value="1"/>
</dbReference>
<dbReference type="EMBL" id="BDGG01000003">
    <property type="protein sequence ID" value="GAU96777.1"/>
    <property type="molecule type" value="Genomic_DNA"/>
</dbReference>
<evidence type="ECO:0000313" key="2">
    <source>
        <dbReference type="EMBL" id="GAU96777.1"/>
    </source>
</evidence>
<evidence type="ECO:0000313" key="3">
    <source>
        <dbReference type="Proteomes" id="UP000186922"/>
    </source>
</evidence>
<keyword evidence="3" id="KW-1185">Reference proteome</keyword>
<evidence type="ECO:0000259" key="1">
    <source>
        <dbReference type="Pfam" id="PF01928"/>
    </source>
</evidence>
<sequence>MAVHENGDTHVRDGSDEEEDSIEIQRSFLIPADCDVRLKPYGARILVDEQYVDGYYDRQDYILSLNGVSLRFRSGEWELKHVEGKEAKASTSSVLTHPEHIVEFLNSRSYLHGHLNGAGLKEALENEGFQVFVRSTCSRKVYGLPENEGSLPAKITLEHVAELDLHTGEIEVSADSKAQIPLALSTIDKLAKNLGLKSMTSSAPQESDL</sequence>
<protein>
    <recommendedName>
        <fullName evidence="1">CYTH domain-containing protein</fullName>
    </recommendedName>
</protein>
<dbReference type="InterPro" id="IPR033469">
    <property type="entry name" value="CYTH-like_dom_sf"/>
</dbReference>
<dbReference type="SUPFAM" id="SSF55154">
    <property type="entry name" value="CYTH-like phosphatases"/>
    <property type="match status" value="1"/>
</dbReference>
<dbReference type="Pfam" id="PF01928">
    <property type="entry name" value="CYTH"/>
    <property type="match status" value="1"/>
</dbReference>
<dbReference type="InterPro" id="IPR039582">
    <property type="entry name" value="THTPA"/>
</dbReference>
<dbReference type="GO" id="GO:0042357">
    <property type="term" value="P:thiamine diphosphate metabolic process"/>
    <property type="evidence" value="ECO:0007669"/>
    <property type="project" value="TreeGrafter"/>
</dbReference>
<reference evidence="2 3" key="1">
    <citation type="journal article" date="2016" name="Nat. Commun.">
        <title>Extremotolerant tardigrade genome and improved radiotolerance of human cultured cells by tardigrade-unique protein.</title>
        <authorList>
            <person name="Hashimoto T."/>
            <person name="Horikawa D.D."/>
            <person name="Saito Y."/>
            <person name="Kuwahara H."/>
            <person name="Kozuka-Hata H."/>
            <person name="Shin-I T."/>
            <person name="Minakuchi Y."/>
            <person name="Ohishi K."/>
            <person name="Motoyama A."/>
            <person name="Aizu T."/>
            <person name="Enomoto A."/>
            <person name="Kondo K."/>
            <person name="Tanaka S."/>
            <person name="Hara Y."/>
            <person name="Koshikawa S."/>
            <person name="Sagara H."/>
            <person name="Miura T."/>
            <person name="Yokobori S."/>
            <person name="Miyagawa K."/>
            <person name="Suzuki Y."/>
            <person name="Kubo T."/>
            <person name="Oyama M."/>
            <person name="Kohara Y."/>
            <person name="Fujiyama A."/>
            <person name="Arakawa K."/>
            <person name="Katayama T."/>
            <person name="Toyoda A."/>
            <person name="Kunieda T."/>
        </authorList>
    </citation>
    <scope>NUCLEOTIDE SEQUENCE [LARGE SCALE GENOMIC DNA]</scope>
    <source>
        <strain evidence="2 3">YOKOZUNA-1</strain>
    </source>
</reference>
<organism evidence="2 3">
    <name type="scientific">Ramazzottius varieornatus</name>
    <name type="common">Water bear</name>
    <name type="synonym">Tardigrade</name>
    <dbReference type="NCBI Taxonomy" id="947166"/>
    <lineage>
        <taxon>Eukaryota</taxon>
        <taxon>Metazoa</taxon>
        <taxon>Ecdysozoa</taxon>
        <taxon>Tardigrada</taxon>
        <taxon>Eutardigrada</taxon>
        <taxon>Parachela</taxon>
        <taxon>Hypsibioidea</taxon>
        <taxon>Ramazzottiidae</taxon>
        <taxon>Ramazzottius</taxon>
    </lineage>
</organism>
<feature type="domain" description="CYTH" evidence="1">
    <location>
        <begin position="43"/>
        <end position="199"/>
    </location>
</feature>
<proteinExistence type="predicted"/>
<dbReference type="PANTHER" id="PTHR14586">
    <property type="entry name" value="THIAMINE-TRIPHOSPHATASE"/>
    <property type="match status" value="1"/>
</dbReference>
<name>A0A1D1VAL8_RAMVA</name>
<dbReference type="Proteomes" id="UP000186922">
    <property type="component" value="Unassembled WGS sequence"/>
</dbReference>
<dbReference type="AlphaFoldDB" id="A0A1D1VAL8"/>
<dbReference type="GO" id="GO:0000287">
    <property type="term" value="F:magnesium ion binding"/>
    <property type="evidence" value="ECO:0007669"/>
    <property type="project" value="TreeGrafter"/>
</dbReference>
<dbReference type="OrthoDB" id="442176at2759"/>
<gene>
    <name evidence="2" type="primary">RvY_08168-1</name>
    <name evidence="2" type="synonym">RvY_08168.1</name>
    <name evidence="2" type="ORF">RvY_08168</name>
</gene>
<accession>A0A1D1VAL8</accession>